<reference evidence="1" key="1">
    <citation type="journal article" date="2019" name="bioRxiv">
        <title>The Genome of the Zebra Mussel, Dreissena polymorpha: A Resource for Invasive Species Research.</title>
        <authorList>
            <person name="McCartney M.A."/>
            <person name="Auch B."/>
            <person name="Kono T."/>
            <person name="Mallez S."/>
            <person name="Zhang Y."/>
            <person name="Obille A."/>
            <person name="Becker A."/>
            <person name="Abrahante J.E."/>
            <person name="Garbe J."/>
            <person name="Badalamenti J.P."/>
            <person name="Herman A."/>
            <person name="Mangelson H."/>
            <person name="Liachko I."/>
            <person name="Sullivan S."/>
            <person name="Sone E.D."/>
            <person name="Koren S."/>
            <person name="Silverstein K.A.T."/>
            <person name="Beckman K.B."/>
            <person name="Gohl D.M."/>
        </authorList>
    </citation>
    <scope>NUCLEOTIDE SEQUENCE</scope>
    <source>
        <strain evidence="1">Duluth1</strain>
        <tissue evidence="1">Whole animal</tissue>
    </source>
</reference>
<keyword evidence="2" id="KW-1185">Reference proteome</keyword>
<comment type="caution">
    <text evidence="1">The sequence shown here is derived from an EMBL/GenBank/DDBJ whole genome shotgun (WGS) entry which is preliminary data.</text>
</comment>
<evidence type="ECO:0000313" key="1">
    <source>
        <dbReference type="EMBL" id="KAH3893455.1"/>
    </source>
</evidence>
<name>A0A9D4NFJ0_DREPO</name>
<accession>A0A9D4NFJ0</accession>
<gene>
    <name evidence="1" type="ORF">DPMN_017602</name>
</gene>
<dbReference type="EMBL" id="JAIWYP010000001">
    <property type="protein sequence ID" value="KAH3893455.1"/>
    <property type="molecule type" value="Genomic_DNA"/>
</dbReference>
<dbReference type="AlphaFoldDB" id="A0A9D4NFJ0"/>
<sequence>MSLCESLEVQALRIETQEGTVKTIDDAICVVQIDLKKKQCPNYLRRKHGIQMSTSTKPVELYTDHADTVGGIRVLSGSKT</sequence>
<proteinExistence type="predicted"/>
<protein>
    <submittedName>
        <fullName evidence="1">Uncharacterized protein</fullName>
    </submittedName>
</protein>
<reference evidence="1" key="2">
    <citation type="submission" date="2020-11" db="EMBL/GenBank/DDBJ databases">
        <authorList>
            <person name="McCartney M.A."/>
            <person name="Auch B."/>
            <person name="Kono T."/>
            <person name="Mallez S."/>
            <person name="Becker A."/>
            <person name="Gohl D.M."/>
            <person name="Silverstein K.A.T."/>
            <person name="Koren S."/>
            <person name="Bechman K.B."/>
            <person name="Herman A."/>
            <person name="Abrahante J.E."/>
            <person name="Garbe J."/>
        </authorList>
    </citation>
    <scope>NUCLEOTIDE SEQUENCE</scope>
    <source>
        <strain evidence="1">Duluth1</strain>
        <tissue evidence="1">Whole animal</tissue>
    </source>
</reference>
<evidence type="ECO:0000313" key="2">
    <source>
        <dbReference type="Proteomes" id="UP000828390"/>
    </source>
</evidence>
<dbReference type="Proteomes" id="UP000828390">
    <property type="component" value="Unassembled WGS sequence"/>
</dbReference>
<organism evidence="1 2">
    <name type="scientific">Dreissena polymorpha</name>
    <name type="common">Zebra mussel</name>
    <name type="synonym">Mytilus polymorpha</name>
    <dbReference type="NCBI Taxonomy" id="45954"/>
    <lineage>
        <taxon>Eukaryota</taxon>
        <taxon>Metazoa</taxon>
        <taxon>Spiralia</taxon>
        <taxon>Lophotrochozoa</taxon>
        <taxon>Mollusca</taxon>
        <taxon>Bivalvia</taxon>
        <taxon>Autobranchia</taxon>
        <taxon>Heteroconchia</taxon>
        <taxon>Euheterodonta</taxon>
        <taxon>Imparidentia</taxon>
        <taxon>Neoheterodontei</taxon>
        <taxon>Myida</taxon>
        <taxon>Dreissenoidea</taxon>
        <taxon>Dreissenidae</taxon>
        <taxon>Dreissena</taxon>
    </lineage>
</organism>